<feature type="domain" description="Carrier" evidence="6">
    <location>
        <begin position="1317"/>
        <end position="1392"/>
    </location>
</feature>
<keyword evidence="3" id="KW-0436">Ligase</keyword>
<dbReference type="HOGENOM" id="CLU_254860_0_0_1"/>
<dbReference type="InterPro" id="IPR036736">
    <property type="entry name" value="ACP-like_sf"/>
</dbReference>
<dbReference type="STRING" id="764103.G7DYG9"/>
<evidence type="ECO:0000259" key="6">
    <source>
        <dbReference type="PROSITE" id="PS50075"/>
    </source>
</evidence>
<dbReference type="Pfam" id="PF00501">
    <property type="entry name" value="AMP-binding"/>
    <property type="match status" value="1"/>
</dbReference>
<dbReference type="InterPro" id="IPR045851">
    <property type="entry name" value="AMP-bd_C_sf"/>
</dbReference>
<dbReference type="InterPro" id="IPR006162">
    <property type="entry name" value="Ppantetheine_attach_site"/>
</dbReference>
<reference evidence="7 8" key="2">
    <citation type="journal article" date="2012" name="Open Biol.">
        <title>Characteristics of nucleosomes and linker DNA regions on the genome of the basidiomycete Mixia osmundae revealed by mono- and dinucleosome mapping.</title>
        <authorList>
            <person name="Nishida H."/>
            <person name="Kondo S."/>
            <person name="Matsumoto T."/>
            <person name="Suzuki Y."/>
            <person name="Yoshikawa H."/>
            <person name="Taylor T.D."/>
            <person name="Sugiyama J."/>
        </authorList>
    </citation>
    <scope>NUCLEOTIDE SEQUENCE [LARGE SCALE GENOMIC DNA]</scope>
    <source>
        <strain evidence="8">CBS 9802 / IAM 14324 / JCM 22182 / KY 12970</strain>
    </source>
</reference>
<evidence type="ECO:0000256" key="2">
    <source>
        <dbReference type="ARBA" id="ARBA00022553"/>
    </source>
</evidence>
<dbReference type="GO" id="GO:0043041">
    <property type="term" value="P:amino acid activation for nonribosomal peptide biosynthetic process"/>
    <property type="evidence" value="ECO:0007669"/>
    <property type="project" value="TreeGrafter"/>
</dbReference>
<dbReference type="CDD" id="cd05918">
    <property type="entry name" value="A_NRPS_SidN3_like"/>
    <property type="match status" value="1"/>
</dbReference>
<dbReference type="SUPFAM" id="SSF52777">
    <property type="entry name" value="CoA-dependent acyltransferases"/>
    <property type="match status" value="2"/>
</dbReference>
<name>G7DYG9_MIXOS</name>
<dbReference type="InterPro" id="IPR042099">
    <property type="entry name" value="ANL_N_sf"/>
</dbReference>
<dbReference type="InterPro" id="IPR023213">
    <property type="entry name" value="CAT-like_dom_sf"/>
</dbReference>
<gene>
    <name evidence="7" type="primary">Mo02285</name>
    <name evidence="7" type="ORF">E5Q_02285</name>
</gene>
<evidence type="ECO:0000313" key="7">
    <source>
        <dbReference type="EMBL" id="GAA95629.1"/>
    </source>
</evidence>
<dbReference type="RefSeq" id="XP_014569709.1">
    <property type="nucleotide sequence ID" value="XM_014714223.1"/>
</dbReference>
<dbReference type="SUPFAM" id="SSF47336">
    <property type="entry name" value="ACP-like"/>
    <property type="match status" value="2"/>
</dbReference>
<evidence type="ECO:0000256" key="3">
    <source>
        <dbReference type="ARBA" id="ARBA00022598"/>
    </source>
</evidence>
<sequence length="1392" mass="154264">MTVTDWPRRWPDRQVDVASDRGSIEQTLALTKHNIWTTEQLLELAFAIALRAHADSEQVSFDVYSESLSTFVRKEAALHPEAALQAVSDELKCSNAVQPDEQPRCCFVTGAHAQQTSLDKYWVAISADVSASKAVLSCSFRVDLVEEQEASWFMQHLVQAHEGLYRLQPDSRISNLSLVSSKEKEHIMQSTFDKSADQPNYYNGCSTLPDLLQRSVRADPSGIALSYLDPSDPNSARDVTFEELERLVHSLARELQQQGVRPGHVVPICLPKSVEMVVSMLSVAHAGAAYVCFEQDMPAERIDAILDELESADSPALAGLKLSVALMQACAATAKLEKRLTPIDPAKIKLSDKDEAQLPSIEPSSACYIIYTSGSSGKPKGIIVSHSNVAAFLDNYRGVFQRAPGRRVLQFASYGFDVIVMSVFDTLAHGATVCLAPKHALRADLAGTIEALRCTNADLTPTVSSLLIEAWPGEGLEGQQLVREYQAISPLRYLGTGAEAVPVSLTRQWLARGVTVLNDYGPSETTVGVISCFSVDSVDSRGHIGRPVGKNRILLLDEDLQLVPFGCVGEICVGGAQVSQGYAQKSLNEGVFVEHPEFGRLYRTGDLGRYLADGNCSIQCLGRKDFQVKISGLRIEVGEIEKHISSSLHEDIVKSVVDKVEGDKLRASLVAIVQLQSYSEAAEEESALCRLESSRSDLVELARNALQERLPSYMVPNHWLQISNFPTQPSGKTDRKRVRQLALEALSRGKPRDNGREMHVQLDQSGEEIRALWSQILRISPAEVSPEDDFVRLGGDSIGFIRLIGLLRKAGYAVSFSDLVECRNLAQCINICKSAKGALQDRYEPFSLFDGAEKEQVYTELQQEYNIGRDDIEDICPTSPTQDSLLSAGMDSTHYYAQATYSIDQRIDLPRLQSAIGDLVKGQAMLRTVFVVIDALRSTHQIVLSPRHAEVGKAMCHMERCQSDSHLDDALEQYRKRDREASVFQFGRLHLRLKIFASSSRSMLVWSMHHAMSDGWTLDLLQDDLQALYAQRPVIDRPPYGDFVRWWSSPADEETRSYWQRQLEHHQKPSWPAAGDVTEFNTSQVASRTWRGRLKDFTHASGITSAILTRGVVGLAIQRRCKTSHISLGIVRSGRDVDITGGDALIGACVSVLPARFDSSTSRTRRELLESLQIEDRQARKHQKMTLPELARLAGNLDRRSMFTTLVTFQSLADRSGDDSEQIRPISEPPEHIVMPTSYLLSVEITPSAVDQLDWHCYYDGSVLELSEVEQLLEDFCTITDDILSDPDSALARFTDAPASVSNGQDTHPAKNDRQAKAQSATIAKVKPIWAQVLQMDESQIDSNATFTSLGGDSVSMMRLSVRLKRAQLTVPLTKLVDLDTIEKLSLYLESQ</sequence>
<dbReference type="PANTHER" id="PTHR45527">
    <property type="entry name" value="NONRIBOSOMAL PEPTIDE SYNTHETASE"/>
    <property type="match status" value="1"/>
</dbReference>
<dbReference type="GO" id="GO:0016874">
    <property type="term" value="F:ligase activity"/>
    <property type="evidence" value="ECO:0007669"/>
    <property type="project" value="UniProtKB-KW"/>
</dbReference>
<dbReference type="eggNOG" id="KOG1178">
    <property type="taxonomic scope" value="Eukaryota"/>
</dbReference>
<dbReference type="GO" id="GO:0044550">
    <property type="term" value="P:secondary metabolite biosynthetic process"/>
    <property type="evidence" value="ECO:0007669"/>
    <property type="project" value="TreeGrafter"/>
</dbReference>
<dbReference type="InterPro" id="IPR009081">
    <property type="entry name" value="PP-bd_ACP"/>
</dbReference>
<keyword evidence="2" id="KW-0597">Phosphoprotein</keyword>
<dbReference type="Proteomes" id="UP000009131">
    <property type="component" value="Unassembled WGS sequence"/>
</dbReference>
<keyword evidence="8" id="KW-1185">Reference proteome</keyword>
<feature type="domain" description="Carrier" evidence="6">
    <location>
        <begin position="760"/>
        <end position="836"/>
    </location>
</feature>
<dbReference type="PROSITE" id="PS50075">
    <property type="entry name" value="CARRIER"/>
    <property type="match status" value="2"/>
</dbReference>
<dbReference type="InterPro" id="IPR010071">
    <property type="entry name" value="AA_adenyl_dom"/>
</dbReference>
<evidence type="ECO:0000256" key="4">
    <source>
        <dbReference type="ARBA" id="ARBA00023268"/>
    </source>
</evidence>
<keyword evidence="1" id="KW-0596">Phosphopantetheine</keyword>
<dbReference type="SMART" id="SM00823">
    <property type="entry name" value="PKS_PP"/>
    <property type="match status" value="2"/>
</dbReference>
<evidence type="ECO:0000256" key="5">
    <source>
        <dbReference type="SAM" id="MobiDB-lite"/>
    </source>
</evidence>
<dbReference type="PROSITE" id="PS00455">
    <property type="entry name" value="AMP_BINDING"/>
    <property type="match status" value="1"/>
</dbReference>
<reference evidence="7 8" key="1">
    <citation type="journal article" date="2011" name="J. Gen. Appl. Microbiol.">
        <title>Draft genome sequencing of the enigmatic basidiomycete Mixia osmundae.</title>
        <authorList>
            <person name="Nishida H."/>
            <person name="Nagatsuka Y."/>
            <person name="Sugiyama J."/>
        </authorList>
    </citation>
    <scope>NUCLEOTIDE SEQUENCE [LARGE SCALE GENOMIC DNA]</scope>
    <source>
        <strain evidence="8">CBS 9802 / IAM 14324 / JCM 22182 / KY 12970</strain>
    </source>
</reference>
<proteinExistence type="predicted"/>
<comment type="caution">
    <text evidence="7">The sequence shown here is derived from an EMBL/GenBank/DDBJ whole genome shotgun (WGS) entry which is preliminary data.</text>
</comment>
<dbReference type="GO" id="GO:0031177">
    <property type="term" value="F:phosphopantetheine binding"/>
    <property type="evidence" value="ECO:0007669"/>
    <property type="project" value="InterPro"/>
</dbReference>
<dbReference type="Gene3D" id="3.30.300.30">
    <property type="match status" value="1"/>
</dbReference>
<dbReference type="Gene3D" id="3.30.559.30">
    <property type="entry name" value="Nonribosomal peptide synthetase, condensation domain"/>
    <property type="match status" value="1"/>
</dbReference>
<dbReference type="GO" id="GO:0005737">
    <property type="term" value="C:cytoplasm"/>
    <property type="evidence" value="ECO:0007669"/>
    <property type="project" value="TreeGrafter"/>
</dbReference>
<evidence type="ECO:0000256" key="1">
    <source>
        <dbReference type="ARBA" id="ARBA00022450"/>
    </source>
</evidence>
<dbReference type="NCBIfam" id="TIGR01733">
    <property type="entry name" value="AA-adenyl-dom"/>
    <property type="match status" value="1"/>
</dbReference>
<dbReference type="OrthoDB" id="416786at2759"/>
<dbReference type="EMBL" id="BABT02000062">
    <property type="protein sequence ID" value="GAA95629.1"/>
    <property type="molecule type" value="Genomic_DNA"/>
</dbReference>
<dbReference type="SUPFAM" id="SSF56801">
    <property type="entry name" value="Acetyl-CoA synthetase-like"/>
    <property type="match status" value="1"/>
</dbReference>
<organism evidence="7 8">
    <name type="scientific">Mixia osmundae (strain CBS 9802 / IAM 14324 / JCM 22182 / KY 12970)</name>
    <dbReference type="NCBI Taxonomy" id="764103"/>
    <lineage>
        <taxon>Eukaryota</taxon>
        <taxon>Fungi</taxon>
        <taxon>Dikarya</taxon>
        <taxon>Basidiomycota</taxon>
        <taxon>Pucciniomycotina</taxon>
        <taxon>Mixiomycetes</taxon>
        <taxon>Mixiales</taxon>
        <taxon>Mixiaceae</taxon>
        <taxon>Mixia</taxon>
    </lineage>
</organism>
<dbReference type="OMA" id="HAMSDGW"/>
<dbReference type="Pfam" id="PF00550">
    <property type="entry name" value="PP-binding"/>
    <property type="match status" value="2"/>
</dbReference>
<dbReference type="Gene3D" id="1.10.1200.10">
    <property type="entry name" value="ACP-like"/>
    <property type="match status" value="2"/>
</dbReference>
<dbReference type="InterPro" id="IPR001242">
    <property type="entry name" value="Condensation_dom"/>
</dbReference>
<keyword evidence="4" id="KW-0511">Multifunctional enzyme</keyword>
<accession>G7DYG9</accession>
<dbReference type="PROSITE" id="PS00012">
    <property type="entry name" value="PHOSPHOPANTETHEINE"/>
    <property type="match status" value="2"/>
</dbReference>
<dbReference type="InterPro" id="IPR020845">
    <property type="entry name" value="AMP-binding_CS"/>
</dbReference>
<dbReference type="Gene3D" id="3.30.559.10">
    <property type="entry name" value="Chloramphenicol acetyltransferase-like domain"/>
    <property type="match status" value="1"/>
</dbReference>
<dbReference type="InterPro" id="IPR020806">
    <property type="entry name" value="PKS_PP-bd"/>
</dbReference>
<dbReference type="InParanoid" id="G7DYG9"/>
<dbReference type="Pfam" id="PF00668">
    <property type="entry name" value="Condensation"/>
    <property type="match status" value="1"/>
</dbReference>
<dbReference type="InterPro" id="IPR000873">
    <property type="entry name" value="AMP-dep_synth/lig_dom"/>
</dbReference>
<dbReference type="Gene3D" id="3.40.50.12780">
    <property type="entry name" value="N-terminal domain of ligase-like"/>
    <property type="match status" value="1"/>
</dbReference>
<evidence type="ECO:0000313" key="8">
    <source>
        <dbReference type="Proteomes" id="UP000009131"/>
    </source>
</evidence>
<dbReference type="PANTHER" id="PTHR45527:SF1">
    <property type="entry name" value="FATTY ACID SYNTHASE"/>
    <property type="match status" value="1"/>
</dbReference>
<protein>
    <recommendedName>
        <fullName evidence="6">Carrier domain-containing protein</fullName>
    </recommendedName>
</protein>
<feature type="region of interest" description="Disordered" evidence="5">
    <location>
        <begin position="1298"/>
        <end position="1318"/>
    </location>
</feature>